<evidence type="ECO:0000313" key="2">
    <source>
        <dbReference type="Proteomes" id="UP000003835"/>
    </source>
</evidence>
<dbReference type="HOGENOM" id="CLU_3060445_0_0_3"/>
<dbReference type="AlphaFoldDB" id="B4W020"/>
<dbReference type="Proteomes" id="UP000003835">
    <property type="component" value="Unassembled WGS sequence"/>
</dbReference>
<name>B4W020_9CYAN</name>
<proteinExistence type="predicted"/>
<keyword evidence="2" id="KW-1185">Reference proteome</keyword>
<protein>
    <submittedName>
        <fullName evidence="1">Uncharacterized protein</fullName>
    </submittedName>
</protein>
<gene>
    <name evidence="1" type="ORF">MC7420_3504</name>
</gene>
<sequence length="53" mass="6062">MRASCSLLIPNLNAFQLIYSILVGYGGYQNLMVIDLIKYRLTHPTMGFRWGLV</sequence>
<accession>B4W020</accession>
<evidence type="ECO:0000313" key="1">
    <source>
        <dbReference type="EMBL" id="EDX72432.1"/>
    </source>
</evidence>
<reference evidence="1 2" key="1">
    <citation type="submission" date="2008-07" db="EMBL/GenBank/DDBJ databases">
        <authorList>
            <person name="Tandeau de Marsac N."/>
            <person name="Ferriera S."/>
            <person name="Johnson J."/>
            <person name="Kravitz S."/>
            <person name="Beeson K."/>
            <person name="Sutton G."/>
            <person name="Rogers Y.-H."/>
            <person name="Friedman R."/>
            <person name="Frazier M."/>
            <person name="Venter J.C."/>
        </authorList>
    </citation>
    <scope>NUCLEOTIDE SEQUENCE [LARGE SCALE GENOMIC DNA]</scope>
    <source>
        <strain evidence="1 2">PCC 7420</strain>
    </source>
</reference>
<organism evidence="1 2">
    <name type="scientific">Coleofasciculus chthonoplastes PCC 7420</name>
    <dbReference type="NCBI Taxonomy" id="118168"/>
    <lineage>
        <taxon>Bacteria</taxon>
        <taxon>Bacillati</taxon>
        <taxon>Cyanobacteriota</taxon>
        <taxon>Cyanophyceae</taxon>
        <taxon>Coleofasciculales</taxon>
        <taxon>Coleofasciculaceae</taxon>
        <taxon>Coleofasciculus</taxon>
    </lineage>
</organism>
<dbReference type="EMBL" id="DS989864">
    <property type="protein sequence ID" value="EDX72432.1"/>
    <property type="molecule type" value="Genomic_DNA"/>
</dbReference>